<dbReference type="PANTHER" id="PTHR33086:SF93">
    <property type="entry name" value="DUF1618 DOMAIN-CONTAINING PROTEIN"/>
    <property type="match status" value="1"/>
</dbReference>
<dbReference type="eggNOG" id="ENOG502R888">
    <property type="taxonomic scope" value="Eukaryota"/>
</dbReference>
<dbReference type="EnsemblPlants" id="LPERR09G05260.2">
    <property type="protein sequence ID" value="LPERR09G05260.2"/>
    <property type="gene ID" value="LPERR09G05260"/>
</dbReference>
<dbReference type="Pfam" id="PF07762">
    <property type="entry name" value="DUF1618"/>
    <property type="match status" value="1"/>
</dbReference>
<keyword evidence="3" id="KW-1185">Reference proteome</keyword>
<proteinExistence type="predicted"/>
<reference evidence="3" key="2">
    <citation type="submission" date="2013-12" db="EMBL/GenBank/DDBJ databases">
        <authorList>
            <person name="Yu Y."/>
            <person name="Lee S."/>
            <person name="de Baynast K."/>
            <person name="Wissotski M."/>
            <person name="Liu L."/>
            <person name="Talag J."/>
            <person name="Goicoechea J."/>
            <person name="Angelova A."/>
            <person name="Jetty R."/>
            <person name="Kudrna D."/>
            <person name="Golser W."/>
            <person name="Rivera L."/>
            <person name="Zhang J."/>
            <person name="Wing R."/>
        </authorList>
    </citation>
    <scope>NUCLEOTIDE SEQUENCE</scope>
</reference>
<dbReference type="Proteomes" id="UP000032180">
    <property type="component" value="Chromosome 9"/>
</dbReference>
<name>A0A0D9XD10_9ORYZ</name>
<protein>
    <recommendedName>
        <fullName evidence="1">DUF1618 domain-containing protein</fullName>
    </recommendedName>
</protein>
<feature type="domain" description="DUF1618" evidence="1">
    <location>
        <begin position="208"/>
        <end position="336"/>
    </location>
</feature>
<evidence type="ECO:0000259" key="1">
    <source>
        <dbReference type="Pfam" id="PF07762"/>
    </source>
</evidence>
<dbReference type="HOGENOM" id="CLU_028502_1_1_1"/>
<sequence length="413" mass="45197">MAPAACVLLDRTVFFRDHPLEPEPPVGGRAAAAAAAGVVGSTTAAASSDSDPLRPETREENIGQYLRAMKPDLRVFDPPKVSCLTLVRPLSSNQPNYGRHLASGLVAAASDNLVVIYAGEYRPAASYHGWYLLVDAASSSLSTIPGIPYMECSSSTSGGIGTVVMARQGGGSFRSEWGYKEGNLPAQVVYPLTVYKSFSVQSRNLLCWADLVHGLLLCDLGRYEVDSSDLGMSFVPLPDSCPLSKKWRSNPRDIRTMACVDGTIKFLTIDGVREGRPISLITYTLHLDGPSSPTWTQDTVLRLDDLWADDTFISLGLPQITPLFPNLSTQEHDVVYLCIPGDVDLVEGCRVTRVKAMLSVDTRKTRVISADQENCPETLLRSRFLISFNASHQGSKYHQLMKKVRQHDEIYLS</sequence>
<evidence type="ECO:0000313" key="2">
    <source>
        <dbReference type="EnsemblPlants" id="LPERR09G05260.2"/>
    </source>
</evidence>
<dbReference type="PANTHER" id="PTHR33086">
    <property type="entry name" value="OS05G0468200 PROTEIN-RELATED"/>
    <property type="match status" value="1"/>
</dbReference>
<dbReference type="AlphaFoldDB" id="A0A0D9XD10"/>
<reference evidence="2 3" key="1">
    <citation type="submission" date="2012-08" db="EMBL/GenBank/DDBJ databases">
        <title>Oryza genome evolution.</title>
        <authorList>
            <person name="Wing R.A."/>
        </authorList>
    </citation>
    <scope>NUCLEOTIDE SEQUENCE</scope>
</reference>
<dbReference type="InterPro" id="IPR011676">
    <property type="entry name" value="DUF1618"/>
</dbReference>
<organism evidence="2 3">
    <name type="scientific">Leersia perrieri</name>
    <dbReference type="NCBI Taxonomy" id="77586"/>
    <lineage>
        <taxon>Eukaryota</taxon>
        <taxon>Viridiplantae</taxon>
        <taxon>Streptophyta</taxon>
        <taxon>Embryophyta</taxon>
        <taxon>Tracheophyta</taxon>
        <taxon>Spermatophyta</taxon>
        <taxon>Magnoliopsida</taxon>
        <taxon>Liliopsida</taxon>
        <taxon>Poales</taxon>
        <taxon>Poaceae</taxon>
        <taxon>BOP clade</taxon>
        <taxon>Oryzoideae</taxon>
        <taxon>Oryzeae</taxon>
        <taxon>Oryzinae</taxon>
        <taxon>Leersia</taxon>
    </lineage>
</organism>
<reference evidence="2" key="3">
    <citation type="submission" date="2015-04" db="UniProtKB">
        <authorList>
            <consortium name="EnsemblPlants"/>
        </authorList>
    </citation>
    <scope>IDENTIFICATION</scope>
</reference>
<accession>A0A0D9XD10</accession>
<dbReference type="Gramene" id="LPERR09G05260.2">
    <property type="protein sequence ID" value="LPERR09G05260.2"/>
    <property type="gene ID" value="LPERR09G05260"/>
</dbReference>
<evidence type="ECO:0000313" key="3">
    <source>
        <dbReference type="Proteomes" id="UP000032180"/>
    </source>
</evidence>